<dbReference type="InterPro" id="IPR005493">
    <property type="entry name" value="RraA/RraA-like"/>
</dbReference>
<dbReference type="Pfam" id="PF03737">
    <property type="entry name" value="RraA-like"/>
    <property type="match status" value="1"/>
</dbReference>
<dbReference type="RefSeq" id="WP_307284470.1">
    <property type="nucleotide sequence ID" value="NZ_JAUSVX010000024.1"/>
</dbReference>
<keyword evidence="2" id="KW-1185">Reference proteome</keyword>
<dbReference type="EMBL" id="JAUSVX010000024">
    <property type="protein sequence ID" value="MDQ0474595.1"/>
    <property type="molecule type" value="Genomic_DNA"/>
</dbReference>
<organism evidence="1 2">
    <name type="scientific">Labrys wisconsinensis</name>
    <dbReference type="NCBI Taxonomy" id="425677"/>
    <lineage>
        <taxon>Bacteria</taxon>
        <taxon>Pseudomonadati</taxon>
        <taxon>Pseudomonadota</taxon>
        <taxon>Alphaproteobacteria</taxon>
        <taxon>Hyphomicrobiales</taxon>
        <taxon>Xanthobacteraceae</taxon>
        <taxon>Labrys</taxon>
    </lineage>
</organism>
<dbReference type="PANTHER" id="PTHR33254">
    <property type="entry name" value="4-HYDROXY-4-METHYL-2-OXOGLUTARATE ALDOLASE 3-RELATED"/>
    <property type="match status" value="1"/>
</dbReference>
<dbReference type="PANTHER" id="PTHR33254:SF16">
    <property type="entry name" value="BLR3842 PROTEIN"/>
    <property type="match status" value="1"/>
</dbReference>
<dbReference type="Proteomes" id="UP001242480">
    <property type="component" value="Unassembled WGS sequence"/>
</dbReference>
<evidence type="ECO:0000313" key="2">
    <source>
        <dbReference type="Proteomes" id="UP001242480"/>
    </source>
</evidence>
<dbReference type="Gene3D" id="3.50.30.40">
    <property type="entry name" value="Ribonuclease E inhibitor RraA/RraA-like"/>
    <property type="match status" value="1"/>
</dbReference>
<evidence type="ECO:0000313" key="1">
    <source>
        <dbReference type="EMBL" id="MDQ0474595.1"/>
    </source>
</evidence>
<protein>
    <submittedName>
        <fullName evidence="1">4-hydroxy-4-methyl-2-oxoglutarate aldolase</fullName>
        <ecNumber evidence="1">4.1.3.17</ecNumber>
    </submittedName>
</protein>
<dbReference type="GO" id="GO:0047443">
    <property type="term" value="F:4-hydroxy-4-methyl-2-oxoglutarate aldolase activity"/>
    <property type="evidence" value="ECO:0007669"/>
    <property type="project" value="UniProtKB-EC"/>
</dbReference>
<sequence length="213" mass="21656">MIGPEALALFRRAGAATVYEAQGRLGDVDPAIRAVVPGRPVAGPAFCIACEPGDNLALHRGVAEAAPGDVLVVAGAGQACGYLGDILAEAALCRGIAGVVVDGSVRDATELTRMGFPVWARGLAIRGAGKARPGLTGVPVEIGGVRVVPGDLVVADDDGVCVVPLAGAAAALAATERRLRQEEAVRAGLRRGELTLDLLDLRRYLPDATGPRA</sequence>
<dbReference type="EC" id="4.1.3.17" evidence="1"/>
<dbReference type="CDD" id="cd16841">
    <property type="entry name" value="RraA_family"/>
    <property type="match status" value="1"/>
</dbReference>
<keyword evidence="1" id="KW-0456">Lyase</keyword>
<gene>
    <name evidence="1" type="ORF">QO011_007636</name>
</gene>
<comment type="caution">
    <text evidence="1">The sequence shown here is derived from an EMBL/GenBank/DDBJ whole genome shotgun (WGS) entry which is preliminary data.</text>
</comment>
<reference evidence="1 2" key="1">
    <citation type="submission" date="2023-07" db="EMBL/GenBank/DDBJ databases">
        <title>Genomic Encyclopedia of Type Strains, Phase IV (KMG-IV): sequencing the most valuable type-strain genomes for metagenomic binning, comparative biology and taxonomic classification.</title>
        <authorList>
            <person name="Goeker M."/>
        </authorList>
    </citation>
    <scope>NUCLEOTIDE SEQUENCE [LARGE SCALE GENOMIC DNA]</scope>
    <source>
        <strain evidence="1 2">DSM 19619</strain>
    </source>
</reference>
<dbReference type="SUPFAM" id="SSF89562">
    <property type="entry name" value="RraA-like"/>
    <property type="match status" value="1"/>
</dbReference>
<accession>A0ABU0JJY5</accession>
<name>A0ABU0JJY5_9HYPH</name>
<dbReference type="InterPro" id="IPR036704">
    <property type="entry name" value="RraA/RraA-like_sf"/>
</dbReference>
<dbReference type="NCBIfam" id="NF006731">
    <property type="entry name" value="PRK09262.1"/>
    <property type="match status" value="1"/>
</dbReference>
<proteinExistence type="predicted"/>